<dbReference type="AlphaFoldDB" id="A0A6M3KXU6"/>
<sequence>MIVFDIETGPLAEETVLQFARPYTPPQPLPPFDARAVKVGNLGPEKAEEKIAAAAMLHADASIVRLEEIKAGEAAWRKDAMDRAALSPLTGQVLAIGYQQDTGPPVLDVVGNGNGFEEPMLLERFWIRVKQFAKTDETLVGHNILGFDLPFLIRRSWLLGVDVFPGIFQGRYFNERLFSDTMRLWGCGNNRDFVALDMLARAFGVGGKPEGIDGGMFADLLKTDREAAKAYLRNDLEITAKVAERMGVL</sequence>
<dbReference type="InterPro" id="IPR036397">
    <property type="entry name" value="RNaseH_sf"/>
</dbReference>
<dbReference type="EMBL" id="MT142614">
    <property type="protein sequence ID" value="QJA86095.1"/>
    <property type="molecule type" value="Genomic_DNA"/>
</dbReference>
<organism evidence="1">
    <name type="scientific">viral metagenome</name>
    <dbReference type="NCBI Taxonomy" id="1070528"/>
    <lineage>
        <taxon>unclassified sequences</taxon>
        <taxon>metagenomes</taxon>
        <taxon>organismal metagenomes</taxon>
    </lineage>
</organism>
<gene>
    <name evidence="1" type="ORF">MM415B02139_0008</name>
</gene>
<reference evidence="1" key="1">
    <citation type="submission" date="2020-03" db="EMBL/GenBank/DDBJ databases">
        <title>The deep terrestrial virosphere.</title>
        <authorList>
            <person name="Holmfeldt K."/>
            <person name="Nilsson E."/>
            <person name="Simone D."/>
            <person name="Lopez-Fernandez M."/>
            <person name="Wu X."/>
            <person name="de Brujin I."/>
            <person name="Lundin D."/>
            <person name="Andersson A."/>
            <person name="Bertilsson S."/>
            <person name="Dopson M."/>
        </authorList>
    </citation>
    <scope>NUCLEOTIDE SEQUENCE</scope>
    <source>
        <strain evidence="1">MM415B02139</strain>
    </source>
</reference>
<accession>A0A6M3KXU6</accession>
<dbReference type="Gene3D" id="3.30.420.10">
    <property type="entry name" value="Ribonuclease H-like superfamily/Ribonuclease H"/>
    <property type="match status" value="1"/>
</dbReference>
<dbReference type="InterPro" id="IPR012337">
    <property type="entry name" value="RNaseH-like_sf"/>
</dbReference>
<evidence type="ECO:0000313" key="1">
    <source>
        <dbReference type="EMBL" id="QJA86095.1"/>
    </source>
</evidence>
<dbReference type="GO" id="GO:0003676">
    <property type="term" value="F:nucleic acid binding"/>
    <property type="evidence" value="ECO:0007669"/>
    <property type="project" value="InterPro"/>
</dbReference>
<name>A0A6M3KXU6_9ZZZZ</name>
<protein>
    <submittedName>
        <fullName evidence="1">Putative DNA polymerase</fullName>
    </submittedName>
</protein>
<dbReference type="SUPFAM" id="SSF53098">
    <property type="entry name" value="Ribonuclease H-like"/>
    <property type="match status" value="1"/>
</dbReference>
<proteinExistence type="predicted"/>